<dbReference type="RefSeq" id="WP_233394626.1">
    <property type="nucleotide sequence ID" value="NZ_JAJTWT010000013.1"/>
</dbReference>
<evidence type="ECO:0000313" key="3">
    <source>
        <dbReference type="Proteomes" id="UP001201463"/>
    </source>
</evidence>
<dbReference type="InterPro" id="IPR036291">
    <property type="entry name" value="NAD(P)-bd_dom_sf"/>
</dbReference>
<organism evidence="2 3">
    <name type="scientific">Pelomonas caseinilytica</name>
    <dbReference type="NCBI Taxonomy" id="2906763"/>
    <lineage>
        <taxon>Bacteria</taxon>
        <taxon>Pseudomonadati</taxon>
        <taxon>Pseudomonadota</taxon>
        <taxon>Betaproteobacteria</taxon>
        <taxon>Burkholderiales</taxon>
        <taxon>Sphaerotilaceae</taxon>
        <taxon>Roseateles</taxon>
    </lineage>
</organism>
<evidence type="ECO:0000256" key="1">
    <source>
        <dbReference type="SAM" id="MobiDB-lite"/>
    </source>
</evidence>
<proteinExistence type="predicted"/>
<gene>
    <name evidence="2" type="ORF">LXT12_22940</name>
</gene>
<feature type="compositionally biased region" description="Low complexity" evidence="1">
    <location>
        <begin position="226"/>
        <end position="235"/>
    </location>
</feature>
<dbReference type="Gene3D" id="3.40.50.720">
    <property type="entry name" value="NAD(P)-binding Rossmann-like Domain"/>
    <property type="match status" value="1"/>
</dbReference>
<accession>A0ABS8XKL7</accession>
<dbReference type="Proteomes" id="UP001201463">
    <property type="component" value="Unassembled WGS sequence"/>
</dbReference>
<dbReference type="InterPro" id="IPR002347">
    <property type="entry name" value="SDR_fam"/>
</dbReference>
<reference evidence="2 3" key="1">
    <citation type="submission" date="2021-12" db="EMBL/GenBank/DDBJ databases">
        <title>Genome seq of p7.</title>
        <authorList>
            <person name="Seo T."/>
        </authorList>
    </citation>
    <scope>NUCLEOTIDE SEQUENCE [LARGE SCALE GENOMIC DNA]</scope>
    <source>
        <strain evidence="2 3">P7</strain>
    </source>
</reference>
<protein>
    <submittedName>
        <fullName evidence="2">SDR family NAD(P)-dependent oxidoreductase</fullName>
    </submittedName>
</protein>
<evidence type="ECO:0000313" key="2">
    <source>
        <dbReference type="EMBL" id="MCE4540112.1"/>
    </source>
</evidence>
<comment type="caution">
    <text evidence="2">The sequence shown here is derived from an EMBL/GenBank/DDBJ whole genome shotgun (WGS) entry which is preliminary data.</text>
</comment>
<sequence>MKMQGNTILLAVGMGGVGRGLAELLCRMGNEVVLFGAPGTAREAAAHAHPGLRILELDLADPWSVAAFADGAGAACPGLNLLVNVSVAFPARYLPGMQLLMHDDTPRRLEAHRLGLRHLTGCLLPQLRRQPGGGVINVCAGPALAPPAMPPMRDAMEGGLKACTVSVSKRWASAWVEAIAVGPPAREPGSGMALAPFASGLAQLLAQGLHEDAVLARLRTFGPAASVAAARPAPARAEDEDDLVAEPS</sequence>
<feature type="region of interest" description="Disordered" evidence="1">
    <location>
        <begin position="226"/>
        <end position="248"/>
    </location>
</feature>
<dbReference type="SUPFAM" id="SSF51735">
    <property type="entry name" value="NAD(P)-binding Rossmann-fold domains"/>
    <property type="match status" value="1"/>
</dbReference>
<name>A0ABS8XKL7_9BURK</name>
<feature type="compositionally biased region" description="Acidic residues" evidence="1">
    <location>
        <begin position="238"/>
        <end position="248"/>
    </location>
</feature>
<keyword evidence="3" id="KW-1185">Reference proteome</keyword>
<dbReference type="Pfam" id="PF00106">
    <property type="entry name" value="adh_short"/>
    <property type="match status" value="1"/>
</dbReference>
<dbReference type="EMBL" id="JAJTWT010000013">
    <property type="protein sequence ID" value="MCE4540112.1"/>
    <property type="molecule type" value="Genomic_DNA"/>
</dbReference>